<dbReference type="OrthoDB" id="9814256at2"/>
<comment type="caution">
    <text evidence="10">The sequence shown here is derived from an EMBL/GenBank/DDBJ whole genome shotgun (WGS) entry which is preliminary data.</text>
</comment>
<organism evidence="10 11">
    <name type="scientific">Nitrincola tibetensis</name>
    <dbReference type="NCBI Taxonomy" id="2219697"/>
    <lineage>
        <taxon>Bacteria</taxon>
        <taxon>Pseudomonadati</taxon>
        <taxon>Pseudomonadota</taxon>
        <taxon>Gammaproteobacteria</taxon>
        <taxon>Oceanospirillales</taxon>
        <taxon>Oceanospirillaceae</taxon>
        <taxon>Nitrincola</taxon>
    </lineage>
</organism>
<comment type="subunit">
    <text evidence="3 8">Homodimer.</text>
</comment>
<dbReference type="RefSeq" id="WP_112159173.1">
    <property type="nucleotide sequence ID" value="NZ_QKRX01000006.1"/>
</dbReference>
<dbReference type="PANTHER" id="PTHR42930:SF3">
    <property type="entry name" value="PHOSPHATE-SPECIFIC TRANSPORT SYSTEM ACCESSORY PROTEIN PHOU"/>
    <property type="match status" value="1"/>
</dbReference>
<evidence type="ECO:0000256" key="2">
    <source>
        <dbReference type="ARBA" id="ARBA00008107"/>
    </source>
</evidence>
<dbReference type="NCBIfam" id="TIGR02135">
    <property type="entry name" value="phoU_full"/>
    <property type="match status" value="1"/>
</dbReference>
<dbReference type="GO" id="GO:0006817">
    <property type="term" value="P:phosphate ion transport"/>
    <property type="evidence" value="ECO:0007669"/>
    <property type="project" value="UniProtKB-KW"/>
</dbReference>
<dbReference type="Proteomes" id="UP000250744">
    <property type="component" value="Unassembled WGS sequence"/>
</dbReference>
<reference evidence="10 11" key="1">
    <citation type="submission" date="2018-06" db="EMBL/GenBank/DDBJ databases">
        <title>Nitrincola tibetense sp. nov., isolated from Lake XuguoCo on Tibetan Plateau.</title>
        <authorList>
            <person name="Xing P."/>
        </authorList>
    </citation>
    <scope>NUCLEOTIDE SEQUENCE [LARGE SCALE GENOMIC DNA]</scope>
    <source>
        <strain evidence="11">xg18</strain>
    </source>
</reference>
<dbReference type="Gene3D" id="1.20.58.220">
    <property type="entry name" value="Phosphate transport system protein phou homolog 2, domain 2"/>
    <property type="match status" value="2"/>
</dbReference>
<dbReference type="GO" id="GO:0005737">
    <property type="term" value="C:cytoplasm"/>
    <property type="evidence" value="ECO:0007669"/>
    <property type="project" value="UniProtKB-SubCell"/>
</dbReference>
<dbReference type="FunFam" id="1.20.58.220:FF:000004">
    <property type="entry name" value="Phosphate-specific transport system accessory protein PhoU"/>
    <property type="match status" value="1"/>
</dbReference>
<sequence>MPSVNDNFSKHISNQFNIELEQIRTQMLSMGGMVERQVSDAIDALINGNVELAEKTRERDKLANQMEMDIDQQCTKIIALRQPAASDLRLIIAISRVASDLERIGDESGRISKHAIEIANQPSRQPQIGYQEVRHIGNLVIEMVRDVLTAFSRGDLEMAYKVAKRDREVDQEYRSAIRSLVTYMMEDPRSITVVLNVMWILRSLERIGDHARSIAIHLIYQVSGEDVRHKSLREIKEAIHDSSPEDESDSYQSE</sequence>
<keyword evidence="4 8" id="KW-0813">Transport</keyword>
<comment type="similarity">
    <text evidence="2 8">Belongs to the PhoU family.</text>
</comment>
<dbReference type="InterPro" id="IPR026022">
    <property type="entry name" value="PhoU_dom"/>
</dbReference>
<comment type="subcellular location">
    <subcellularLocation>
        <location evidence="1 8">Cytoplasm</location>
    </subcellularLocation>
</comment>
<comment type="function">
    <text evidence="7 8">Plays a role in the regulation of phosphate uptake.</text>
</comment>
<keyword evidence="5 8" id="KW-0963">Cytoplasm</keyword>
<evidence type="ECO:0000256" key="6">
    <source>
        <dbReference type="ARBA" id="ARBA00022592"/>
    </source>
</evidence>
<name>A0A364NLZ8_9GAMM</name>
<dbReference type="SUPFAM" id="SSF109755">
    <property type="entry name" value="PhoU-like"/>
    <property type="match status" value="1"/>
</dbReference>
<dbReference type="EMBL" id="QKRX01000006">
    <property type="protein sequence ID" value="RAU18092.1"/>
    <property type="molecule type" value="Genomic_DNA"/>
</dbReference>
<feature type="domain" description="PhoU" evidence="9">
    <location>
        <begin position="133"/>
        <end position="215"/>
    </location>
</feature>
<evidence type="ECO:0000313" key="11">
    <source>
        <dbReference type="Proteomes" id="UP000250744"/>
    </source>
</evidence>
<evidence type="ECO:0000256" key="5">
    <source>
        <dbReference type="ARBA" id="ARBA00022490"/>
    </source>
</evidence>
<evidence type="ECO:0000256" key="3">
    <source>
        <dbReference type="ARBA" id="ARBA00011738"/>
    </source>
</evidence>
<evidence type="ECO:0000256" key="4">
    <source>
        <dbReference type="ARBA" id="ARBA00022448"/>
    </source>
</evidence>
<evidence type="ECO:0000259" key="9">
    <source>
        <dbReference type="Pfam" id="PF01895"/>
    </source>
</evidence>
<keyword evidence="11" id="KW-1185">Reference proteome</keyword>
<dbReference type="PIRSF" id="PIRSF003107">
    <property type="entry name" value="PhoU"/>
    <property type="match status" value="1"/>
</dbReference>
<dbReference type="InterPro" id="IPR038078">
    <property type="entry name" value="PhoU-like_sf"/>
</dbReference>
<dbReference type="PANTHER" id="PTHR42930">
    <property type="entry name" value="PHOSPHATE-SPECIFIC TRANSPORT SYSTEM ACCESSORY PROTEIN PHOU"/>
    <property type="match status" value="1"/>
</dbReference>
<evidence type="ECO:0000256" key="1">
    <source>
        <dbReference type="ARBA" id="ARBA00004496"/>
    </source>
</evidence>
<dbReference type="GO" id="GO:0045936">
    <property type="term" value="P:negative regulation of phosphate metabolic process"/>
    <property type="evidence" value="ECO:0007669"/>
    <property type="project" value="InterPro"/>
</dbReference>
<protein>
    <recommendedName>
        <fullName evidence="8">Phosphate-specific transport system accessory protein PhoU</fullName>
    </recommendedName>
</protein>
<dbReference type="InterPro" id="IPR028366">
    <property type="entry name" value="PhoU"/>
</dbReference>
<evidence type="ECO:0000256" key="8">
    <source>
        <dbReference type="PIRNR" id="PIRNR003107"/>
    </source>
</evidence>
<dbReference type="AlphaFoldDB" id="A0A364NLZ8"/>
<proteinExistence type="inferred from homology"/>
<accession>A0A364NLZ8</accession>
<keyword evidence="6 8" id="KW-0592">Phosphate transport</keyword>
<evidence type="ECO:0000256" key="7">
    <source>
        <dbReference type="ARBA" id="ARBA00056181"/>
    </source>
</evidence>
<evidence type="ECO:0000313" key="10">
    <source>
        <dbReference type="EMBL" id="RAU18092.1"/>
    </source>
</evidence>
<dbReference type="Pfam" id="PF01895">
    <property type="entry name" value="PhoU"/>
    <property type="match status" value="2"/>
</dbReference>
<gene>
    <name evidence="10" type="primary">phoU</name>
    <name evidence="10" type="ORF">DN062_09935</name>
</gene>
<feature type="domain" description="PhoU" evidence="9">
    <location>
        <begin position="28"/>
        <end position="113"/>
    </location>
</feature>
<dbReference type="GO" id="GO:0030643">
    <property type="term" value="P:intracellular phosphate ion homeostasis"/>
    <property type="evidence" value="ECO:0007669"/>
    <property type="project" value="InterPro"/>
</dbReference>